<evidence type="ECO:0000313" key="4">
    <source>
        <dbReference type="EMBL" id="TYO93257.1"/>
    </source>
</evidence>
<dbReference type="GO" id="GO:0004180">
    <property type="term" value="F:carboxypeptidase activity"/>
    <property type="evidence" value="ECO:0007669"/>
    <property type="project" value="UniProtKB-KW"/>
</dbReference>
<feature type="domain" description="SLH" evidence="3">
    <location>
        <begin position="149"/>
        <end position="209"/>
    </location>
</feature>
<sequence length="1015" mass="109590">MFNRRYFLSLLIVLSLMLTAAGYAFAAGFTDTRGHWAEGQINKWAEKGLAGGYSDGTFKPNNQVTRAEFVALVNRAFGIETKGFAANFSDVNSSQWYYNDIAAASAAGYTGGYPDGTFKPQQSISRQEAASILVRLLELEPTTQGLEGFKDAGQIPQWSRSSIGAIAKAGLMAGYPDGTFQPGKSITRAEAVVALDRAREFAPVTPPVIEEATLQGTVTLDGKAVSGATVRVFKAGGYEDIKETETDSKGYFEFALAAGDYDLTAVTDNKVAYQSDITVVKDEKATAKLELVPAAVVSGTLYDENRTKVQNAKMLFTTNPTFIIYTGNDGKFKGAVLPDSTYTVQVYKPGKEDEDPLLLAEDVAVGAAGTRSLGIFKAPFSLSAPGGGGGGGPSGGDDTPVIVSIDNIQYTVALNENYSLPTEVTANMSDGKTKKYSVTWSPNVVDTTKAGVFTFQGTVSGYAPKVILTLRVEAPVGTSVEVDPDIPVAYEGGITIDFTSVKSSLPEGVKVTVKKCDEDDYELPSDPPAVFTVAGQVIEVEFDKQVDDFSAGVKLTLPYDESKVDDPDNLAIFYYNESEKKWECAADPVVDKVNKLVTVTVYHFSKWGVIEAARVEKPTANPQPGEIDKGTKVKLSTATPNAKIYYTTDGKNPNAPKHRILYEAPIVITSDTTIKALAIKDNMKNSHVETFEYNIKPYKPYIESITNGTVDQQNKKIIIDKEPSKFSDLEIELYSPSGNSTLEINLNGSKLGSWDFINGSNDLSLGNSISGFNIATTAAALLGAGLSHQDVLDAVEFSSLFEAIKRSSNFNKDEFYAEVVNEIAIIANNDENISEQGRKAIIEALNIPAINNAADTNTKAKIKDILRPAVEKYNTCAGDNIAVEDLVDDYVNTLDNIAKSECREAFYNAVNITALYETIKSSSKKDAIIDAINEKAIINAITEHAGTTTIAAMAMKVYVYLDELGSDSKKEILNTVNLSQLMINVSEKVGNDLVVIVKDKKNPANQTVYTVDVEK</sequence>
<reference evidence="4 5" key="1">
    <citation type="submission" date="2019-07" db="EMBL/GenBank/DDBJ databases">
        <title>Genomic Encyclopedia of Type Strains, Phase I: the one thousand microbial genomes (KMG-I) project.</title>
        <authorList>
            <person name="Kyrpides N."/>
        </authorList>
    </citation>
    <scope>NUCLEOTIDE SEQUENCE [LARGE SCALE GENOMIC DNA]</scope>
    <source>
        <strain evidence="4 5">DSM 6562</strain>
    </source>
</reference>
<feature type="domain" description="SLH" evidence="3">
    <location>
        <begin position="24"/>
        <end position="83"/>
    </location>
</feature>
<dbReference type="PROSITE" id="PS51272">
    <property type="entry name" value="SLH"/>
    <property type="match status" value="3"/>
</dbReference>
<name>A0A5S4ZQ57_9FIRM</name>
<dbReference type="InterPro" id="IPR059177">
    <property type="entry name" value="GH29D-like_dom"/>
</dbReference>
<keyword evidence="4" id="KW-0378">Hydrolase</keyword>
<dbReference type="AlphaFoldDB" id="A0A5S4ZQ57"/>
<gene>
    <name evidence="4" type="ORF">LX24_02786</name>
</gene>
<evidence type="ECO:0000256" key="2">
    <source>
        <dbReference type="SAM" id="SignalP"/>
    </source>
</evidence>
<dbReference type="Gene3D" id="2.60.40.1120">
    <property type="entry name" value="Carboxypeptidase-like, regulatory domain"/>
    <property type="match status" value="1"/>
</dbReference>
<keyword evidence="1" id="KW-0677">Repeat</keyword>
<keyword evidence="5" id="KW-1185">Reference proteome</keyword>
<comment type="caution">
    <text evidence="4">The sequence shown here is derived from an EMBL/GenBank/DDBJ whole genome shotgun (WGS) entry which is preliminary data.</text>
</comment>
<evidence type="ECO:0000259" key="3">
    <source>
        <dbReference type="PROSITE" id="PS51272"/>
    </source>
</evidence>
<proteinExistence type="predicted"/>
<accession>A0A5S4ZQ57</accession>
<keyword evidence="4" id="KW-0645">Protease</keyword>
<evidence type="ECO:0000313" key="5">
    <source>
        <dbReference type="Proteomes" id="UP000323166"/>
    </source>
</evidence>
<dbReference type="RefSeq" id="WP_166512718.1">
    <property type="nucleotide sequence ID" value="NZ_VNHM01000021.1"/>
</dbReference>
<dbReference type="SUPFAM" id="SSF49452">
    <property type="entry name" value="Starch-binding domain-like"/>
    <property type="match status" value="2"/>
</dbReference>
<keyword evidence="4" id="KW-0121">Carboxypeptidase</keyword>
<feature type="signal peptide" evidence="2">
    <location>
        <begin position="1"/>
        <end position="26"/>
    </location>
</feature>
<keyword evidence="2" id="KW-0732">Signal</keyword>
<dbReference type="InterPro" id="IPR011081">
    <property type="entry name" value="Big_4"/>
</dbReference>
<dbReference type="InterPro" id="IPR051465">
    <property type="entry name" value="Cell_Envelope_Struct_Comp"/>
</dbReference>
<dbReference type="PANTHER" id="PTHR43308">
    <property type="entry name" value="OUTER MEMBRANE PROTEIN ALPHA-RELATED"/>
    <property type="match status" value="1"/>
</dbReference>
<organism evidence="4 5">
    <name type="scientific">Desulfallas thermosapovorans DSM 6562</name>
    <dbReference type="NCBI Taxonomy" id="1121431"/>
    <lineage>
        <taxon>Bacteria</taxon>
        <taxon>Bacillati</taxon>
        <taxon>Bacillota</taxon>
        <taxon>Clostridia</taxon>
        <taxon>Eubacteriales</taxon>
        <taxon>Desulfallaceae</taxon>
        <taxon>Desulfallas</taxon>
    </lineage>
</organism>
<dbReference type="InterPro" id="IPR001119">
    <property type="entry name" value="SLH_dom"/>
</dbReference>
<dbReference type="Pfam" id="PF00395">
    <property type="entry name" value="SLH"/>
    <property type="match status" value="3"/>
</dbReference>
<dbReference type="InterPro" id="IPR013784">
    <property type="entry name" value="Carb-bd-like_fold"/>
</dbReference>
<dbReference type="GO" id="GO:0030246">
    <property type="term" value="F:carbohydrate binding"/>
    <property type="evidence" value="ECO:0007669"/>
    <property type="project" value="InterPro"/>
</dbReference>
<feature type="domain" description="SLH" evidence="3">
    <location>
        <begin position="84"/>
        <end position="147"/>
    </location>
</feature>
<feature type="chain" id="PRO_5024377934" evidence="2">
    <location>
        <begin position="27"/>
        <end position="1015"/>
    </location>
</feature>
<dbReference type="Pfam" id="PF13290">
    <property type="entry name" value="CHB_HEX_C_1"/>
    <property type="match status" value="1"/>
</dbReference>
<protein>
    <submittedName>
        <fullName evidence="4">Carboxypeptidase family protein</fullName>
    </submittedName>
</protein>
<evidence type="ECO:0000256" key="1">
    <source>
        <dbReference type="ARBA" id="ARBA00022737"/>
    </source>
</evidence>
<dbReference type="PANTHER" id="PTHR43308:SF5">
    <property type="entry name" value="S-LAYER PROTEIN _ PEPTIDOGLYCAN ENDO-BETA-N-ACETYLGLUCOSAMINIDASE"/>
    <property type="match status" value="1"/>
</dbReference>
<dbReference type="Pfam" id="PF13620">
    <property type="entry name" value="CarboxypepD_reg"/>
    <property type="match status" value="1"/>
</dbReference>
<dbReference type="EMBL" id="VNHM01000021">
    <property type="protein sequence ID" value="TYO93257.1"/>
    <property type="molecule type" value="Genomic_DNA"/>
</dbReference>
<dbReference type="Proteomes" id="UP000323166">
    <property type="component" value="Unassembled WGS sequence"/>
</dbReference>
<dbReference type="Pfam" id="PF07532">
    <property type="entry name" value="Big_4"/>
    <property type="match status" value="1"/>
</dbReference>